<accession>A0A512AXZ1</accession>
<dbReference type="PANTHER" id="PTHR30543:SF21">
    <property type="entry name" value="NAD(P)H-DEPENDENT FMN REDUCTASE LOT6"/>
    <property type="match status" value="1"/>
</dbReference>
<keyword evidence="3" id="KW-1185">Reference proteome</keyword>
<gene>
    <name evidence="2" type="ORF">AAE02nite_22590</name>
</gene>
<dbReference type="InterPro" id="IPR005025">
    <property type="entry name" value="FMN_Rdtase-like_dom"/>
</dbReference>
<dbReference type="GO" id="GO:0010181">
    <property type="term" value="F:FMN binding"/>
    <property type="evidence" value="ECO:0007669"/>
    <property type="project" value="TreeGrafter"/>
</dbReference>
<dbReference type="EMBL" id="BJYS01000016">
    <property type="protein sequence ID" value="GEO04595.1"/>
    <property type="molecule type" value="Genomic_DNA"/>
</dbReference>
<dbReference type="RefSeq" id="WP_146897863.1">
    <property type="nucleotide sequence ID" value="NZ_BJYS01000016.1"/>
</dbReference>
<sequence>MPHLAVISASVRTNNNSRRVALFFQTYIREHKLGTVELLDLQEYNFPVFEERLKYQQNPTQQVLDFTGKIQQADGILMVTPEYNGGYPASLKNVVDLLYEEWRRKPIAIATVSDGSFGGTQVITSLQFILWKIRAWVVPAMFPVPKVQESFDPEGNPTDKAGTERRAKTFTDEWLWCIEAKKRMEKE</sequence>
<comment type="caution">
    <text evidence="2">The sequence shown here is derived from an EMBL/GenBank/DDBJ whole genome shotgun (WGS) entry which is preliminary data.</text>
</comment>
<evidence type="ECO:0000313" key="2">
    <source>
        <dbReference type="EMBL" id="GEO04595.1"/>
    </source>
</evidence>
<proteinExistence type="predicted"/>
<organism evidence="2 3">
    <name type="scientific">Adhaeribacter aerolatus</name>
    <dbReference type="NCBI Taxonomy" id="670289"/>
    <lineage>
        <taxon>Bacteria</taxon>
        <taxon>Pseudomonadati</taxon>
        <taxon>Bacteroidota</taxon>
        <taxon>Cytophagia</taxon>
        <taxon>Cytophagales</taxon>
        <taxon>Hymenobacteraceae</taxon>
        <taxon>Adhaeribacter</taxon>
    </lineage>
</organism>
<dbReference type="AlphaFoldDB" id="A0A512AXZ1"/>
<dbReference type="InterPro" id="IPR050712">
    <property type="entry name" value="NAD(P)H-dep_reductase"/>
</dbReference>
<dbReference type="Gene3D" id="3.40.50.360">
    <property type="match status" value="1"/>
</dbReference>
<dbReference type="PANTHER" id="PTHR30543">
    <property type="entry name" value="CHROMATE REDUCTASE"/>
    <property type="match status" value="1"/>
</dbReference>
<dbReference type="GO" id="GO:0016491">
    <property type="term" value="F:oxidoreductase activity"/>
    <property type="evidence" value="ECO:0007669"/>
    <property type="project" value="InterPro"/>
</dbReference>
<dbReference type="OrthoDB" id="9812295at2"/>
<dbReference type="SUPFAM" id="SSF52218">
    <property type="entry name" value="Flavoproteins"/>
    <property type="match status" value="1"/>
</dbReference>
<evidence type="ECO:0000313" key="3">
    <source>
        <dbReference type="Proteomes" id="UP000321532"/>
    </source>
</evidence>
<feature type="domain" description="NADPH-dependent FMN reductase-like" evidence="1">
    <location>
        <begin position="4"/>
        <end position="146"/>
    </location>
</feature>
<protein>
    <submittedName>
        <fullName evidence="2">Putative reductase</fullName>
    </submittedName>
</protein>
<dbReference type="InterPro" id="IPR029039">
    <property type="entry name" value="Flavoprotein-like_sf"/>
</dbReference>
<dbReference type="Pfam" id="PF03358">
    <property type="entry name" value="FMN_red"/>
    <property type="match status" value="1"/>
</dbReference>
<name>A0A512AXZ1_9BACT</name>
<reference evidence="2 3" key="1">
    <citation type="submission" date="2019-07" db="EMBL/GenBank/DDBJ databases">
        <title>Whole genome shotgun sequence of Adhaeribacter aerolatus NBRC 106133.</title>
        <authorList>
            <person name="Hosoyama A."/>
            <person name="Uohara A."/>
            <person name="Ohji S."/>
            <person name="Ichikawa N."/>
        </authorList>
    </citation>
    <scope>NUCLEOTIDE SEQUENCE [LARGE SCALE GENOMIC DNA]</scope>
    <source>
        <strain evidence="2 3">NBRC 106133</strain>
    </source>
</reference>
<evidence type="ECO:0000259" key="1">
    <source>
        <dbReference type="Pfam" id="PF03358"/>
    </source>
</evidence>
<dbReference type="Proteomes" id="UP000321532">
    <property type="component" value="Unassembled WGS sequence"/>
</dbReference>
<dbReference type="GO" id="GO:0005829">
    <property type="term" value="C:cytosol"/>
    <property type="evidence" value="ECO:0007669"/>
    <property type="project" value="TreeGrafter"/>
</dbReference>